<keyword evidence="3" id="KW-1185">Reference proteome</keyword>
<accession>A0AA88D262</accession>
<dbReference type="Proteomes" id="UP001187192">
    <property type="component" value="Unassembled WGS sequence"/>
</dbReference>
<dbReference type="Gramene" id="FCD_00015820-RA">
    <property type="protein sequence ID" value="FCD_00015820-RA:cds"/>
    <property type="gene ID" value="FCD_00015820"/>
</dbReference>
<organism evidence="2 3">
    <name type="scientific">Ficus carica</name>
    <name type="common">Common fig</name>
    <dbReference type="NCBI Taxonomy" id="3494"/>
    <lineage>
        <taxon>Eukaryota</taxon>
        <taxon>Viridiplantae</taxon>
        <taxon>Streptophyta</taxon>
        <taxon>Embryophyta</taxon>
        <taxon>Tracheophyta</taxon>
        <taxon>Spermatophyta</taxon>
        <taxon>Magnoliopsida</taxon>
        <taxon>eudicotyledons</taxon>
        <taxon>Gunneridae</taxon>
        <taxon>Pentapetalae</taxon>
        <taxon>rosids</taxon>
        <taxon>fabids</taxon>
        <taxon>Rosales</taxon>
        <taxon>Moraceae</taxon>
        <taxon>Ficeae</taxon>
        <taxon>Ficus</taxon>
    </lineage>
</organism>
<evidence type="ECO:0000256" key="1">
    <source>
        <dbReference type="SAM" id="MobiDB-lite"/>
    </source>
</evidence>
<evidence type="ECO:0000313" key="2">
    <source>
        <dbReference type="EMBL" id="GMN41380.1"/>
    </source>
</evidence>
<evidence type="ECO:0000313" key="3">
    <source>
        <dbReference type="Proteomes" id="UP001187192"/>
    </source>
</evidence>
<feature type="compositionally biased region" description="Gly residues" evidence="1">
    <location>
        <begin position="132"/>
        <end position="144"/>
    </location>
</feature>
<reference evidence="2" key="1">
    <citation type="submission" date="2023-07" db="EMBL/GenBank/DDBJ databases">
        <title>draft genome sequence of fig (Ficus carica).</title>
        <authorList>
            <person name="Takahashi T."/>
            <person name="Nishimura K."/>
        </authorList>
    </citation>
    <scope>NUCLEOTIDE SEQUENCE</scope>
</reference>
<feature type="region of interest" description="Disordered" evidence="1">
    <location>
        <begin position="124"/>
        <end position="144"/>
    </location>
</feature>
<protein>
    <submittedName>
        <fullName evidence="2">Uncharacterized protein</fullName>
    </submittedName>
</protein>
<gene>
    <name evidence="2" type="ORF">TIFTF001_010611</name>
</gene>
<name>A0AA88D262_FICCA</name>
<sequence>MNHRNPKLVANFIRKATKESIRYYDRDRAQQTGNQHLRQHRLGCFAHRVQHLAQSDAGARVVLRQAVGDGSEQEAGVGGEPGLEVVGMAEEAVVDVFGVEERDVDAGVGEELGELEHARHVSLRRKGNMRTRGGGGGGGGVGGGRRSGCAVFCCWC</sequence>
<proteinExistence type="predicted"/>
<comment type="caution">
    <text evidence="2">The sequence shown here is derived from an EMBL/GenBank/DDBJ whole genome shotgun (WGS) entry which is preliminary data.</text>
</comment>
<dbReference type="EMBL" id="BTGU01000012">
    <property type="protein sequence ID" value="GMN41380.1"/>
    <property type="molecule type" value="Genomic_DNA"/>
</dbReference>
<dbReference type="AlphaFoldDB" id="A0AA88D262"/>